<dbReference type="GO" id="GO:0004609">
    <property type="term" value="F:phosphatidylserine decarboxylase activity"/>
    <property type="evidence" value="ECO:0007669"/>
    <property type="project" value="UniProtKB-EC"/>
</dbReference>
<dbReference type="Pfam" id="PF02666">
    <property type="entry name" value="PS_Dcarbxylase"/>
    <property type="match status" value="1"/>
</dbReference>
<keyword evidence="13" id="KW-1133">Transmembrane helix</keyword>
<dbReference type="AlphaFoldDB" id="A0A6F9DN88"/>
<accession>A0A6F9DN88</accession>
<evidence type="ECO:0000256" key="2">
    <source>
        <dbReference type="ARBA" id="ARBA00005189"/>
    </source>
</evidence>
<dbReference type="GO" id="GO:0006646">
    <property type="term" value="P:phosphatidylethanolamine biosynthetic process"/>
    <property type="evidence" value="ECO:0007669"/>
    <property type="project" value="UniProtKB-UniPathway"/>
</dbReference>
<dbReference type="UniPathway" id="UPA00558"/>
<dbReference type="PANTHER" id="PTHR10067:SF6">
    <property type="entry name" value="PHOSPHATIDYLSERINE DECARBOXYLASE PROENZYME, MITOCHONDRIAL"/>
    <property type="match status" value="1"/>
</dbReference>
<keyword evidence="4" id="KW-0444">Lipid biosynthesis</keyword>
<keyword evidence="6" id="KW-0443">Lipid metabolism</keyword>
<comment type="cofactor">
    <cofactor evidence="1">
        <name>pyruvate</name>
        <dbReference type="ChEBI" id="CHEBI:15361"/>
    </cofactor>
</comment>
<dbReference type="EC" id="4.1.1.65" evidence="3"/>
<evidence type="ECO:0000313" key="14">
    <source>
        <dbReference type="EMBL" id="CAB3264897.1"/>
    </source>
</evidence>
<evidence type="ECO:0000256" key="12">
    <source>
        <dbReference type="ARBA" id="ARBA00045136"/>
    </source>
</evidence>
<organism evidence="14">
    <name type="scientific">Phallusia mammillata</name>
    <dbReference type="NCBI Taxonomy" id="59560"/>
    <lineage>
        <taxon>Eukaryota</taxon>
        <taxon>Metazoa</taxon>
        <taxon>Chordata</taxon>
        <taxon>Tunicata</taxon>
        <taxon>Ascidiacea</taxon>
        <taxon>Phlebobranchia</taxon>
        <taxon>Ascidiidae</taxon>
        <taxon>Phallusia</taxon>
    </lineage>
</organism>
<evidence type="ECO:0000256" key="4">
    <source>
        <dbReference type="ARBA" id="ARBA00022516"/>
    </source>
</evidence>
<evidence type="ECO:0000256" key="5">
    <source>
        <dbReference type="ARBA" id="ARBA00022793"/>
    </source>
</evidence>
<evidence type="ECO:0000256" key="1">
    <source>
        <dbReference type="ARBA" id="ARBA00001928"/>
    </source>
</evidence>
<dbReference type="InterPro" id="IPR003817">
    <property type="entry name" value="PS_Dcarbxylase"/>
</dbReference>
<gene>
    <name evidence="14" type="primary">Pisd-001</name>
</gene>
<evidence type="ECO:0000256" key="6">
    <source>
        <dbReference type="ARBA" id="ARBA00023098"/>
    </source>
</evidence>
<reference evidence="14" key="1">
    <citation type="submission" date="2020-04" db="EMBL/GenBank/DDBJ databases">
        <authorList>
            <person name="Neveu A P."/>
        </authorList>
    </citation>
    <scope>NUCLEOTIDE SEQUENCE</scope>
    <source>
        <tissue evidence="14">Whole embryo</tissue>
    </source>
</reference>
<evidence type="ECO:0000256" key="3">
    <source>
        <dbReference type="ARBA" id="ARBA00012243"/>
    </source>
</evidence>
<dbReference type="InterPro" id="IPR033177">
    <property type="entry name" value="PSD-B"/>
</dbReference>
<keyword evidence="13" id="KW-0472">Membrane</keyword>
<evidence type="ECO:0000256" key="11">
    <source>
        <dbReference type="ARBA" id="ARBA00024326"/>
    </source>
</evidence>
<keyword evidence="10" id="KW-0670">Pyruvate</keyword>
<proteinExistence type="evidence at transcript level"/>
<sequence>MSMSKFLCQNCHFLASRARIKITLEIGKKSTGECNFSRVYWRTITTYEQHVSLARPLATVVPKRSLFHTIIQRPGTGINMPGQGLKKIDKNEEELKEQKSPVLKLITKWEEEQKIGMEKFPLCPDYKLFIRIIIKLAVFLFVASLLWPEFIEMVSDVIEEPVSNPAVISTVAKSPVVYLYKAAPLRLVSRIWGRLTDMEVYTVLRPVVYGAYSNLFSVNMDEALVKDFKMYKSLAEFFRRPLDLSLRPIDSTAKVVCPCDGKVLSCGKIVNGRVEQVKGVTYSLQKLLGPLVTEPSHDKWGSEEGYEYDWKSGQAPLQNYHPALMKDPENNDLFHCVFYLAPGDYHRFHSPVEWTMKHRRHFPGDLLSVNPRIANIVKDLFILNERVVLSGEWKHGYFSVTPVGATNVGSIKVYEDVWLNTNRLRFKPGTYFETNYGESGYEIPKGEALGEFNLGSTIVLIFEAPKETKLNLEAGQTIRFGQSIF</sequence>
<keyword evidence="8" id="KW-0456">Lyase</keyword>
<comment type="function">
    <text evidence="12">Catalyzes the formation of phosphatidylethanolamine (PtdEtn) from phosphatidylserine (PtdSer). Plays a central role in phospholipid metabolism and in the interorganelle trafficking of phosphatidylserine. May be involved in lipid droplet biogenesis at the endoplasmic reticulum membrane.</text>
</comment>
<keyword evidence="9" id="KW-1208">Phospholipid metabolism</keyword>
<dbReference type="GO" id="GO:0005739">
    <property type="term" value="C:mitochondrion"/>
    <property type="evidence" value="ECO:0007669"/>
    <property type="project" value="TreeGrafter"/>
</dbReference>
<dbReference type="EMBL" id="LR789035">
    <property type="protein sequence ID" value="CAB3264897.1"/>
    <property type="molecule type" value="mRNA"/>
</dbReference>
<protein>
    <recommendedName>
        <fullName evidence="3">phosphatidylserine decarboxylase</fullName>
        <ecNumber evidence="3">4.1.1.65</ecNumber>
    </recommendedName>
</protein>
<evidence type="ECO:0000256" key="13">
    <source>
        <dbReference type="SAM" id="Phobius"/>
    </source>
</evidence>
<comment type="pathway">
    <text evidence="11">Phospholipid metabolism; phosphatidylethanolamine biosynthesis.</text>
</comment>
<feature type="transmembrane region" description="Helical" evidence="13">
    <location>
        <begin position="128"/>
        <end position="147"/>
    </location>
</feature>
<evidence type="ECO:0000256" key="9">
    <source>
        <dbReference type="ARBA" id="ARBA00023264"/>
    </source>
</evidence>
<evidence type="ECO:0000256" key="7">
    <source>
        <dbReference type="ARBA" id="ARBA00023209"/>
    </source>
</evidence>
<comment type="pathway">
    <text evidence="2">Lipid metabolism.</text>
</comment>
<evidence type="ECO:0000256" key="8">
    <source>
        <dbReference type="ARBA" id="ARBA00023239"/>
    </source>
</evidence>
<keyword evidence="13" id="KW-0812">Transmembrane</keyword>
<keyword evidence="5" id="KW-0210">Decarboxylase</keyword>
<name>A0A6F9DN88_9ASCI</name>
<evidence type="ECO:0000256" key="10">
    <source>
        <dbReference type="ARBA" id="ARBA00023317"/>
    </source>
</evidence>
<dbReference type="PANTHER" id="PTHR10067">
    <property type="entry name" value="PHOSPHATIDYLSERINE DECARBOXYLASE"/>
    <property type="match status" value="1"/>
</dbReference>
<dbReference type="NCBIfam" id="TIGR00163">
    <property type="entry name" value="PS_decarb"/>
    <property type="match status" value="1"/>
</dbReference>
<keyword evidence="7" id="KW-0594">Phospholipid biosynthesis</keyword>